<proteinExistence type="inferred from homology"/>
<evidence type="ECO:0000256" key="3">
    <source>
        <dbReference type="ARBA" id="ARBA00022475"/>
    </source>
</evidence>
<keyword evidence="2 7" id="KW-0813">Transport</keyword>
<evidence type="ECO:0000256" key="2">
    <source>
        <dbReference type="ARBA" id="ARBA00022448"/>
    </source>
</evidence>
<evidence type="ECO:0000256" key="5">
    <source>
        <dbReference type="ARBA" id="ARBA00022989"/>
    </source>
</evidence>
<evidence type="ECO:0000256" key="6">
    <source>
        <dbReference type="ARBA" id="ARBA00023136"/>
    </source>
</evidence>
<dbReference type="GO" id="GO:0055085">
    <property type="term" value="P:transmembrane transport"/>
    <property type="evidence" value="ECO:0007669"/>
    <property type="project" value="InterPro"/>
</dbReference>
<gene>
    <name evidence="9" type="ORF">E1262_28435</name>
</gene>
<dbReference type="OrthoDB" id="9778910at2"/>
<dbReference type="Pfam" id="PF19300">
    <property type="entry name" value="BPD_transp_1_N"/>
    <property type="match status" value="1"/>
</dbReference>
<dbReference type="InterPro" id="IPR045621">
    <property type="entry name" value="BPD_transp_1_N"/>
</dbReference>
<evidence type="ECO:0000313" key="9">
    <source>
        <dbReference type="EMBL" id="TDD64353.1"/>
    </source>
</evidence>
<keyword evidence="4 7" id="KW-0812">Transmembrane</keyword>
<dbReference type="GO" id="GO:0005886">
    <property type="term" value="C:plasma membrane"/>
    <property type="evidence" value="ECO:0007669"/>
    <property type="project" value="UniProtKB-SubCell"/>
</dbReference>
<protein>
    <submittedName>
        <fullName evidence="9">ABC transporter permease</fullName>
    </submittedName>
</protein>
<keyword evidence="5 7" id="KW-1133">Transmembrane helix</keyword>
<dbReference type="Pfam" id="PF00528">
    <property type="entry name" value="BPD_transp_1"/>
    <property type="match status" value="1"/>
</dbReference>
<keyword evidence="3" id="KW-1003">Cell membrane</keyword>
<feature type="transmembrane region" description="Helical" evidence="7">
    <location>
        <begin position="188"/>
        <end position="209"/>
    </location>
</feature>
<evidence type="ECO:0000259" key="8">
    <source>
        <dbReference type="PROSITE" id="PS50928"/>
    </source>
</evidence>
<keyword evidence="6 7" id="KW-0472">Membrane</keyword>
<dbReference type="InterPro" id="IPR035906">
    <property type="entry name" value="MetI-like_sf"/>
</dbReference>
<dbReference type="PROSITE" id="PS50928">
    <property type="entry name" value="ABC_TM1"/>
    <property type="match status" value="1"/>
</dbReference>
<dbReference type="RefSeq" id="WP_132107720.1">
    <property type="nucleotide sequence ID" value="NZ_SMLB01000070.1"/>
</dbReference>
<feature type="transmembrane region" description="Helical" evidence="7">
    <location>
        <begin position="148"/>
        <end position="168"/>
    </location>
</feature>
<dbReference type="CDD" id="cd06261">
    <property type="entry name" value="TM_PBP2"/>
    <property type="match status" value="1"/>
</dbReference>
<dbReference type="PANTHER" id="PTHR43376">
    <property type="entry name" value="OLIGOPEPTIDE TRANSPORT SYSTEM PERMEASE PROTEIN"/>
    <property type="match status" value="1"/>
</dbReference>
<dbReference type="Gene3D" id="1.10.3720.10">
    <property type="entry name" value="MetI-like"/>
    <property type="match status" value="1"/>
</dbReference>
<feature type="transmembrane region" description="Helical" evidence="7">
    <location>
        <begin position="7"/>
        <end position="28"/>
    </location>
</feature>
<feature type="transmembrane region" description="Helical" evidence="7">
    <location>
        <begin position="246"/>
        <end position="272"/>
    </location>
</feature>
<name>A0A4R4ZYI0_9ACTN</name>
<dbReference type="Proteomes" id="UP000295217">
    <property type="component" value="Unassembled WGS sequence"/>
</dbReference>
<dbReference type="SUPFAM" id="SSF161098">
    <property type="entry name" value="MetI-like"/>
    <property type="match status" value="1"/>
</dbReference>
<feature type="transmembrane region" description="Helical" evidence="7">
    <location>
        <begin position="104"/>
        <end position="127"/>
    </location>
</feature>
<evidence type="ECO:0000256" key="1">
    <source>
        <dbReference type="ARBA" id="ARBA00004651"/>
    </source>
</evidence>
<comment type="similarity">
    <text evidence="7">Belongs to the binding-protein-dependent transport system permease family.</text>
</comment>
<organism evidence="9 10">
    <name type="scientific">Jiangella aurantiaca</name>
    <dbReference type="NCBI Taxonomy" id="2530373"/>
    <lineage>
        <taxon>Bacteria</taxon>
        <taxon>Bacillati</taxon>
        <taxon>Actinomycetota</taxon>
        <taxon>Actinomycetes</taxon>
        <taxon>Jiangellales</taxon>
        <taxon>Jiangellaceae</taxon>
        <taxon>Jiangella</taxon>
    </lineage>
</organism>
<comment type="caution">
    <text evidence="9">The sequence shown here is derived from an EMBL/GenBank/DDBJ whole genome shotgun (WGS) entry which is preliminary data.</text>
</comment>
<evidence type="ECO:0000256" key="7">
    <source>
        <dbReference type="RuleBase" id="RU363032"/>
    </source>
</evidence>
<sequence length="324" mass="35135">MNARRLGLARLGQYAIVLVVAVSLNFALPRLMPGSPLALIAGVEVGEMTPEERAAVTADAGLDEPLVVQYLTYWKSILTLDFGYSFRQGTPIEELVLDRLPWTLLLTLTALVVAGAIGIALGAFAAWRRGSRWDVGSLSFMIALESTPQFWLGMLFIALFSVSLGWLPSFGATTPGVELSGLAWAADVAEHAVLPVLTLSILSIPAVYLSMRYSTLSVLGEDYIRTAQAKGLRPRAVMLHHVVRTALLPVTTVLALRLGWAFGGTVVIETVFSYPGLGRLMYDAVSARDYPVMQGTFLVFTIAVLLANLLADSLYPRLDPRTRV</sequence>
<dbReference type="PANTHER" id="PTHR43376:SF1">
    <property type="entry name" value="OLIGOPEPTIDE TRANSPORT SYSTEM PERMEASE PROTEIN"/>
    <property type="match status" value="1"/>
</dbReference>
<dbReference type="InterPro" id="IPR000515">
    <property type="entry name" value="MetI-like"/>
</dbReference>
<accession>A0A4R4ZYI0</accession>
<dbReference type="AlphaFoldDB" id="A0A4R4ZYI0"/>
<feature type="domain" description="ABC transmembrane type-1" evidence="8">
    <location>
        <begin position="100"/>
        <end position="311"/>
    </location>
</feature>
<evidence type="ECO:0000313" key="10">
    <source>
        <dbReference type="Proteomes" id="UP000295217"/>
    </source>
</evidence>
<keyword evidence="10" id="KW-1185">Reference proteome</keyword>
<comment type="subcellular location">
    <subcellularLocation>
        <location evidence="1 7">Cell membrane</location>
        <topology evidence="1 7">Multi-pass membrane protein</topology>
    </subcellularLocation>
</comment>
<feature type="transmembrane region" description="Helical" evidence="7">
    <location>
        <begin position="292"/>
        <end position="311"/>
    </location>
</feature>
<evidence type="ECO:0000256" key="4">
    <source>
        <dbReference type="ARBA" id="ARBA00022692"/>
    </source>
</evidence>
<dbReference type="EMBL" id="SMLB01000070">
    <property type="protein sequence ID" value="TDD64353.1"/>
    <property type="molecule type" value="Genomic_DNA"/>
</dbReference>
<reference evidence="9 10" key="1">
    <citation type="submission" date="2019-02" db="EMBL/GenBank/DDBJ databases">
        <title>Draft genome sequences of novel Actinobacteria.</title>
        <authorList>
            <person name="Sahin N."/>
            <person name="Ay H."/>
            <person name="Saygin H."/>
        </authorList>
    </citation>
    <scope>NUCLEOTIDE SEQUENCE [LARGE SCALE GENOMIC DNA]</scope>
    <source>
        <strain evidence="9 10">8K307</strain>
    </source>
</reference>